<dbReference type="AlphaFoldDB" id="A0A8S0UR32"/>
<feature type="chain" id="PRO_5035798348" evidence="2">
    <location>
        <begin position="22"/>
        <end position="511"/>
    </location>
</feature>
<dbReference type="InterPro" id="IPR056281">
    <property type="entry name" value="MIT_ATG1a/b/c"/>
</dbReference>
<evidence type="ECO:0000313" key="5">
    <source>
        <dbReference type="Proteomes" id="UP000594638"/>
    </source>
</evidence>
<feature type="region of interest" description="Disordered" evidence="1">
    <location>
        <begin position="88"/>
        <end position="134"/>
    </location>
</feature>
<keyword evidence="5" id="KW-1185">Reference proteome</keyword>
<proteinExistence type="predicted"/>
<comment type="caution">
    <text evidence="4">The sequence shown here is derived from an EMBL/GenBank/DDBJ whole genome shotgun (WGS) entry which is preliminary data.</text>
</comment>
<name>A0A8S0UR32_OLEEU</name>
<gene>
    <name evidence="4" type="ORF">OLEA9_A040053</name>
</gene>
<evidence type="ECO:0000256" key="2">
    <source>
        <dbReference type="SAM" id="SignalP"/>
    </source>
</evidence>
<dbReference type="PANTHER" id="PTHR24348:SF68">
    <property type="entry name" value="SERINE_THREONINE-PROTEIN KINASE ATG1C"/>
    <property type="match status" value="1"/>
</dbReference>
<dbReference type="InterPro" id="IPR000719">
    <property type="entry name" value="Prot_kinase_dom"/>
</dbReference>
<dbReference type="GO" id="GO:0005524">
    <property type="term" value="F:ATP binding"/>
    <property type="evidence" value="ECO:0007669"/>
    <property type="project" value="InterPro"/>
</dbReference>
<dbReference type="Pfam" id="PF24497">
    <property type="entry name" value="MIT_ATG1"/>
    <property type="match status" value="1"/>
</dbReference>
<dbReference type="GO" id="GO:0004674">
    <property type="term" value="F:protein serine/threonine kinase activity"/>
    <property type="evidence" value="ECO:0007669"/>
    <property type="project" value="InterPro"/>
</dbReference>
<evidence type="ECO:0000259" key="3">
    <source>
        <dbReference type="PROSITE" id="PS50011"/>
    </source>
</evidence>
<evidence type="ECO:0000313" key="4">
    <source>
        <dbReference type="EMBL" id="CAA3018902.1"/>
    </source>
</evidence>
<dbReference type="Gene3D" id="1.10.510.10">
    <property type="entry name" value="Transferase(Phosphotransferase) domain 1"/>
    <property type="match status" value="1"/>
</dbReference>
<dbReference type="PROSITE" id="PS50011">
    <property type="entry name" value="PROTEIN_KINASE_DOM"/>
    <property type="match status" value="1"/>
</dbReference>
<dbReference type="PANTHER" id="PTHR24348">
    <property type="entry name" value="SERINE/THREONINE-PROTEIN KINASE UNC-51-RELATED"/>
    <property type="match status" value="1"/>
</dbReference>
<dbReference type="Proteomes" id="UP000594638">
    <property type="component" value="Unassembled WGS sequence"/>
</dbReference>
<keyword evidence="4" id="KW-0808">Transferase</keyword>
<dbReference type="InterPro" id="IPR011009">
    <property type="entry name" value="Kinase-like_dom_sf"/>
</dbReference>
<keyword evidence="4" id="KW-0418">Kinase</keyword>
<protein>
    <submittedName>
        <fullName evidence="4">Serine threonine- kinase ATG1c-like isoform X1</fullName>
    </submittedName>
</protein>
<evidence type="ECO:0000256" key="1">
    <source>
        <dbReference type="SAM" id="MobiDB-lite"/>
    </source>
</evidence>
<organism evidence="4 5">
    <name type="scientific">Olea europaea subsp. europaea</name>
    <dbReference type="NCBI Taxonomy" id="158383"/>
    <lineage>
        <taxon>Eukaryota</taxon>
        <taxon>Viridiplantae</taxon>
        <taxon>Streptophyta</taxon>
        <taxon>Embryophyta</taxon>
        <taxon>Tracheophyta</taxon>
        <taxon>Spermatophyta</taxon>
        <taxon>Magnoliopsida</taxon>
        <taxon>eudicotyledons</taxon>
        <taxon>Gunneridae</taxon>
        <taxon>Pentapetalae</taxon>
        <taxon>asterids</taxon>
        <taxon>lamiids</taxon>
        <taxon>Lamiales</taxon>
        <taxon>Oleaceae</taxon>
        <taxon>Oleeae</taxon>
        <taxon>Olea</taxon>
    </lineage>
</organism>
<feature type="compositionally biased region" description="Polar residues" evidence="1">
    <location>
        <begin position="117"/>
        <end position="127"/>
    </location>
</feature>
<dbReference type="Pfam" id="PF00069">
    <property type="entry name" value="Pkinase"/>
    <property type="match status" value="1"/>
</dbReference>
<dbReference type="OrthoDB" id="346907at2759"/>
<accession>A0A8S0UR32</accession>
<dbReference type="SUPFAM" id="SSF56112">
    <property type="entry name" value="Protein kinase-like (PK-like)"/>
    <property type="match status" value="1"/>
</dbReference>
<dbReference type="GO" id="GO:0005737">
    <property type="term" value="C:cytoplasm"/>
    <property type="evidence" value="ECO:0007669"/>
    <property type="project" value="TreeGrafter"/>
</dbReference>
<dbReference type="InterPro" id="IPR045269">
    <property type="entry name" value="Atg1-like"/>
</dbReference>
<feature type="signal peptide" evidence="2">
    <location>
        <begin position="1"/>
        <end position="21"/>
    </location>
</feature>
<keyword evidence="2" id="KW-0732">Signal</keyword>
<sequence length="511" mass="56755">MLKIQADLWSVGAILFQLVTGRTPYTGNNQIQLLQNIVKSTELQFPPDVKNLNPHCIDLCRKLLRRNPVERLTFEEFFNHPYLSMRRPDKSFRNTEESSQEDCSPFHIDDSSGPDKNPSSVGSSTVRYTHGFSLDSKPDRRELSNFSNKMDLFSKYSNSPPCKPETTGTGLGILQLSEGNLKESLKTRDLGSVNYDLEVVDLMESDQDYVLVYPTMDSSSVHTSKTSCLPSKSGSTTLDFGHISTPSAPFSIVGAATSMVDYIVNLDSHISALGTSQGSINIVDTSELPSTDCMTRIKSLQSFALAIIELVTEKIEAGKHLDAFSIQLVILAIWKQALHICQTQKASAIEGSSTEETTKLRVISKLQHSPVVQESCDTTSTKGLVETFSQIKRGFLNEVGNAEELAKVVDTDFEMPDPMELIYRSALAFGRHAAVDEYMGNTEVAITFYSKAVQLLTFLLEEAPSLILNPPFFLGSSDRHRIQNYIDVLRQRISESQRVAIFKSEDQPSPP</sequence>
<dbReference type="Gramene" id="OE9A040053T4">
    <property type="protein sequence ID" value="OE9A040053C4"/>
    <property type="gene ID" value="OE9A040053"/>
</dbReference>
<dbReference type="EMBL" id="CACTIH010007964">
    <property type="protein sequence ID" value="CAA3018902.1"/>
    <property type="molecule type" value="Genomic_DNA"/>
</dbReference>
<feature type="domain" description="Protein kinase" evidence="3">
    <location>
        <begin position="1"/>
        <end position="83"/>
    </location>
</feature>
<dbReference type="GO" id="GO:0010506">
    <property type="term" value="P:regulation of autophagy"/>
    <property type="evidence" value="ECO:0007669"/>
    <property type="project" value="InterPro"/>
</dbReference>
<reference evidence="4 5" key="1">
    <citation type="submission" date="2019-12" db="EMBL/GenBank/DDBJ databases">
        <authorList>
            <person name="Alioto T."/>
            <person name="Alioto T."/>
            <person name="Gomez Garrido J."/>
        </authorList>
    </citation>
    <scope>NUCLEOTIDE SEQUENCE [LARGE SCALE GENOMIC DNA]</scope>
</reference>